<comment type="caution">
    <text evidence="1">The sequence shown here is derived from an EMBL/GenBank/DDBJ whole genome shotgun (WGS) entry which is preliminary data.</text>
</comment>
<dbReference type="SUPFAM" id="SSF81301">
    <property type="entry name" value="Nucleotidyltransferase"/>
    <property type="match status" value="1"/>
</dbReference>
<reference evidence="1 2" key="2">
    <citation type="submission" date="2018-12" db="EMBL/GenBank/DDBJ databases">
        <title>Rhizobacter gummiphilus sp. nov., a rubber-degrading bacterium isolated from the soil of a botanical garden in Japan.</title>
        <authorList>
            <person name="Shunsuke S.S."/>
        </authorList>
    </citation>
    <scope>NUCLEOTIDE SEQUENCE [LARGE SCALE GENOMIC DNA]</scope>
    <source>
        <strain evidence="1 2">S-16</strain>
    </source>
</reference>
<name>A0A3N7HK13_9BURK</name>
<dbReference type="Proteomes" id="UP000267464">
    <property type="component" value="Unassembled WGS sequence"/>
</dbReference>
<reference evidence="1 2" key="1">
    <citation type="submission" date="2018-08" db="EMBL/GenBank/DDBJ databases">
        <authorList>
            <person name="Khan S.A."/>
            <person name="Jeon C.O."/>
            <person name="Chun B.H."/>
            <person name="Jeong S.E."/>
        </authorList>
    </citation>
    <scope>NUCLEOTIDE SEQUENCE [LARGE SCALE GENOMIC DNA]</scope>
    <source>
        <strain evidence="1 2">S-16</strain>
    </source>
</reference>
<sequence length="251" mass="27633">MTHPLLERLDRIGDSLSCRPGVLALLGVGSCGTETHRLDDWSDLDFFVVVEPGAKARFIDDLGWLSDAHPLAWHFRNTADGHKALMADGVFCEFAVFEPKEMDAVPRLSARVVWKRDDVGDDIVEYGKLPTPPGSQGETWIVGEALSCLLVGLLRWHRGERMSAARFVQSYALDRLIELDALRNSPAPGDVFSVDRRIEKRQPELAALLPQLVPGYLHTPSAALAMLDALASRGAVLDPTAEAMVRRLAKT</sequence>
<accession>A0A3N7HK13</accession>
<dbReference type="Gene3D" id="3.30.460.10">
    <property type="entry name" value="Beta Polymerase, domain 2"/>
    <property type="match status" value="1"/>
</dbReference>
<evidence type="ECO:0008006" key="3">
    <source>
        <dbReference type="Google" id="ProtNLM"/>
    </source>
</evidence>
<dbReference type="RefSeq" id="WP_124542640.1">
    <property type="nucleotide sequence ID" value="NZ_QUSW01000007.1"/>
</dbReference>
<dbReference type="EMBL" id="QUSW01000007">
    <property type="protein sequence ID" value="RQP22418.1"/>
    <property type="molecule type" value="Genomic_DNA"/>
</dbReference>
<keyword evidence="2" id="KW-1185">Reference proteome</keyword>
<proteinExistence type="predicted"/>
<evidence type="ECO:0000313" key="2">
    <source>
        <dbReference type="Proteomes" id="UP000267464"/>
    </source>
</evidence>
<evidence type="ECO:0000313" key="1">
    <source>
        <dbReference type="EMBL" id="RQP22418.1"/>
    </source>
</evidence>
<dbReference type="OrthoDB" id="383876at2"/>
<organism evidence="1 2">
    <name type="scientific">Piscinibacter terrae</name>
    <dbReference type="NCBI Taxonomy" id="2496871"/>
    <lineage>
        <taxon>Bacteria</taxon>
        <taxon>Pseudomonadati</taxon>
        <taxon>Pseudomonadota</taxon>
        <taxon>Betaproteobacteria</taxon>
        <taxon>Burkholderiales</taxon>
        <taxon>Sphaerotilaceae</taxon>
        <taxon>Piscinibacter</taxon>
    </lineage>
</organism>
<protein>
    <recommendedName>
        <fullName evidence="3">Nucleotidyltransferase domain-containing protein</fullName>
    </recommendedName>
</protein>
<gene>
    <name evidence="1" type="ORF">DZC73_22490</name>
</gene>
<dbReference type="AlphaFoldDB" id="A0A3N7HK13"/>
<dbReference type="InterPro" id="IPR043519">
    <property type="entry name" value="NT_sf"/>
</dbReference>